<dbReference type="InterPro" id="IPR000008">
    <property type="entry name" value="C2_dom"/>
</dbReference>
<feature type="domain" description="C2" evidence="1">
    <location>
        <begin position="1"/>
        <end position="90"/>
    </location>
</feature>
<dbReference type="Proteomes" id="UP001229421">
    <property type="component" value="Unassembled WGS sequence"/>
</dbReference>
<sequence>MDVYAVVSISGTVGKPQNLKTRIDKNGDTDPRWNFPMKFIIDEDAALQNQLTLVIKIKAAKMLFGDKCLGEVHVPVKELIDGVKTQNKKMMMKIVKYQVIRSSGQPKGLLTLSYEVGEKFSGEPAAAVETVTAVQGRRSRVSSFGGLVVADDGDGGL</sequence>
<dbReference type="PANTHER" id="PTHR32246:SF173">
    <property type="entry name" value="C2 DOMAIN-CONTAINING PROTEIN"/>
    <property type="match status" value="1"/>
</dbReference>
<dbReference type="InterPro" id="IPR044750">
    <property type="entry name" value="C2_SRC2/BAP"/>
</dbReference>
<dbReference type="GO" id="GO:0006952">
    <property type="term" value="P:defense response"/>
    <property type="evidence" value="ECO:0007669"/>
    <property type="project" value="InterPro"/>
</dbReference>
<dbReference type="EMBL" id="JAUHHV010000001">
    <property type="protein sequence ID" value="KAK1436007.1"/>
    <property type="molecule type" value="Genomic_DNA"/>
</dbReference>
<evidence type="ECO:0000313" key="2">
    <source>
        <dbReference type="EMBL" id="KAK1436007.1"/>
    </source>
</evidence>
<dbReference type="CDD" id="cd04051">
    <property type="entry name" value="C2_SRC2_like"/>
    <property type="match status" value="1"/>
</dbReference>
<dbReference type="PANTHER" id="PTHR32246">
    <property type="entry name" value="INGRESSION PROTEIN FIC1"/>
    <property type="match status" value="1"/>
</dbReference>
<dbReference type="AlphaFoldDB" id="A0AAD8P8G1"/>
<dbReference type="Gene3D" id="2.60.40.150">
    <property type="entry name" value="C2 domain"/>
    <property type="match status" value="1"/>
</dbReference>
<comment type="caution">
    <text evidence="2">The sequence shown here is derived from an EMBL/GenBank/DDBJ whole genome shotgun (WGS) entry which is preliminary data.</text>
</comment>
<name>A0AAD8P8G1_TARER</name>
<dbReference type="PROSITE" id="PS50004">
    <property type="entry name" value="C2"/>
    <property type="match status" value="1"/>
</dbReference>
<proteinExistence type="predicted"/>
<dbReference type="InterPro" id="IPR035892">
    <property type="entry name" value="C2_domain_sf"/>
</dbReference>
<protein>
    <recommendedName>
        <fullName evidence="1">C2 domain-containing protein</fullName>
    </recommendedName>
</protein>
<dbReference type="Pfam" id="PF00168">
    <property type="entry name" value="C2"/>
    <property type="match status" value="1"/>
</dbReference>
<evidence type="ECO:0000313" key="3">
    <source>
        <dbReference type="Proteomes" id="UP001229421"/>
    </source>
</evidence>
<evidence type="ECO:0000259" key="1">
    <source>
        <dbReference type="PROSITE" id="PS50004"/>
    </source>
</evidence>
<accession>A0AAD8P8G1</accession>
<organism evidence="2 3">
    <name type="scientific">Tagetes erecta</name>
    <name type="common">African marigold</name>
    <dbReference type="NCBI Taxonomy" id="13708"/>
    <lineage>
        <taxon>Eukaryota</taxon>
        <taxon>Viridiplantae</taxon>
        <taxon>Streptophyta</taxon>
        <taxon>Embryophyta</taxon>
        <taxon>Tracheophyta</taxon>
        <taxon>Spermatophyta</taxon>
        <taxon>Magnoliopsida</taxon>
        <taxon>eudicotyledons</taxon>
        <taxon>Gunneridae</taxon>
        <taxon>Pentapetalae</taxon>
        <taxon>asterids</taxon>
        <taxon>campanulids</taxon>
        <taxon>Asterales</taxon>
        <taxon>Asteraceae</taxon>
        <taxon>Asteroideae</taxon>
        <taxon>Heliantheae alliance</taxon>
        <taxon>Tageteae</taxon>
        <taxon>Tagetes</taxon>
    </lineage>
</organism>
<gene>
    <name evidence="2" type="ORF">QVD17_01782</name>
</gene>
<keyword evidence="3" id="KW-1185">Reference proteome</keyword>
<dbReference type="SUPFAM" id="SSF49562">
    <property type="entry name" value="C2 domain (Calcium/lipid-binding domain, CaLB)"/>
    <property type="match status" value="1"/>
</dbReference>
<reference evidence="2" key="1">
    <citation type="journal article" date="2023" name="bioRxiv">
        <title>Improved chromosome-level genome assembly for marigold (Tagetes erecta).</title>
        <authorList>
            <person name="Jiang F."/>
            <person name="Yuan L."/>
            <person name="Wang S."/>
            <person name="Wang H."/>
            <person name="Xu D."/>
            <person name="Wang A."/>
            <person name="Fan W."/>
        </authorList>
    </citation>
    <scope>NUCLEOTIDE SEQUENCE</scope>
    <source>
        <strain evidence="2">WSJ</strain>
        <tissue evidence="2">Leaf</tissue>
    </source>
</reference>